<evidence type="ECO:0000256" key="1">
    <source>
        <dbReference type="ARBA" id="ARBA00004651"/>
    </source>
</evidence>
<evidence type="ECO:0000256" key="4">
    <source>
        <dbReference type="ARBA" id="ARBA00022989"/>
    </source>
</evidence>
<dbReference type="Gene3D" id="1.20.1070.10">
    <property type="entry name" value="Rhodopsin 7-helix transmembrane proteins"/>
    <property type="match status" value="1"/>
</dbReference>
<dbReference type="OrthoDB" id="6057630at2759"/>
<evidence type="ECO:0000256" key="5">
    <source>
        <dbReference type="ARBA" id="ARBA00023136"/>
    </source>
</evidence>
<comment type="subcellular location">
    <subcellularLocation>
        <location evidence="1">Cell membrane</location>
        <topology evidence="1">Multi-pass membrane protein</topology>
    </subcellularLocation>
</comment>
<keyword evidence="10" id="KW-1185">Reference proteome</keyword>
<keyword evidence="6" id="KW-0675">Receptor</keyword>
<dbReference type="EMBL" id="JAIWYP010000014">
    <property type="protein sequence ID" value="KAH3713133.1"/>
    <property type="molecule type" value="Genomic_DNA"/>
</dbReference>
<dbReference type="InterPro" id="IPR017452">
    <property type="entry name" value="GPCR_Rhodpsn_7TM"/>
</dbReference>
<dbReference type="CDD" id="cd00637">
    <property type="entry name" value="7tm_classA_rhodopsin-like"/>
    <property type="match status" value="1"/>
</dbReference>
<accession>A0A9D4BY40</accession>
<proteinExistence type="predicted"/>
<reference evidence="9" key="2">
    <citation type="submission" date="2020-11" db="EMBL/GenBank/DDBJ databases">
        <authorList>
            <person name="McCartney M.A."/>
            <person name="Auch B."/>
            <person name="Kono T."/>
            <person name="Mallez S."/>
            <person name="Becker A."/>
            <person name="Gohl D.M."/>
            <person name="Silverstein K.A.T."/>
            <person name="Koren S."/>
            <person name="Bechman K.B."/>
            <person name="Herman A."/>
            <person name="Abrahante J.E."/>
            <person name="Garbe J."/>
        </authorList>
    </citation>
    <scope>NUCLEOTIDE SEQUENCE</scope>
    <source>
        <strain evidence="9">Duluth1</strain>
        <tissue evidence="9">Whole animal</tissue>
    </source>
</reference>
<dbReference type="GO" id="GO:0004930">
    <property type="term" value="F:G protein-coupled receptor activity"/>
    <property type="evidence" value="ECO:0007669"/>
    <property type="project" value="InterPro"/>
</dbReference>
<evidence type="ECO:0000313" key="10">
    <source>
        <dbReference type="Proteomes" id="UP000828390"/>
    </source>
</evidence>
<evidence type="ECO:0000256" key="3">
    <source>
        <dbReference type="ARBA" id="ARBA00022692"/>
    </source>
</evidence>
<dbReference type="PROSITE" id="PS50262">
    <property type="entry name" value="G_PROTEIN_RECEP_F1_2"/>
    <property type="match status" value="1"/>
</dbReference>
<feature type="transmembrane region" description="Helical" evidence="7">
    <location>
        <begin position="307"/>
        <end position="328"/>
    </location>
</feature>
<dbReference type="PANTHER" id="PTHR24241">
    <property type="entry name" value="NEUROPEPTIDE RECEPTOR-RELATED G-PROTEIN COUPLED RECEPTOR"/>
    <property type="match status" value="1"/>
</dbReference>
<feature type="domain" description="G-protein coupled receptors family 1 profile" evidence="8">
    <location>
        <begin position="38"/>
        <end position="364"/>
    </location>
</feature>
<evidence type="ECO:0000313" key="9">
    <source>
        <dbReference type="EMBL" id="KAH3713133.1"/>
    </source>
</evidence>
<keyword evidence="4 7" id="KW-1133">Transmembrane helix</keyword>
<dbReference type="SUPFAM" id="SSF81321">
    <property type="entry name" value="Family A G protein-coupled receptor-like"/>
    <property type="match status" value="1"/>
</dbReference>
<name>A0A9D4BY40_DREPO</name>
<feature type="transmembrane region" description="Helical" evidence="7">
    <location>
        <begin position="66"/>
        <end position="87"/>
    </location>
</feature>
<sequence length="382" mass="44018">MFTSIPKSWHHMFDVNVTLRELNDALVTLHVPAIAIIMTLMIIGIIGNMAVLRIYFPYPKSFSRVFILWLGFIDLIACCFGMPLLLVSLYHPYEFPSVYACKTFRCVHVFLVAASVFIFVFIAYERHRAICNFEVVEMKPARMHMMCLISCMLAFVVSIPAVVLYGERTVNTGVFNITGIECFVEDHFEETIWPKVYFPFQLMICSIAFVILVILYIKIGRQLNWHLTFSRRYSRAPSDMRTSYLSEQESDTSKLPGRGSKTESLLKTSFSQENSSGQTKAHAPLESAASTRSCHIDRVARELTTMFCWLTVVFVLSFIPHLAIIVFQMFYPTFTQDMSPNGIRAYNIFFRSFVINNMANPVVYFICMRDFRNDCKQLLCKC</sequence>
<dbReference type="Proteomes" id="UP000828390">
    <property type="component" value="Unassembled WGS sequence"/>
</dbReference>
<protein>
    <recommendedName>
        <fullName evidence="8">G-protein coupled receptors family 1 profile domain-containing protein</fullName>
    </recommendedName>
</protein>
<evidence type="ECO:0000256" key="6">
    <source>
        <dbReference type="ARBA" id="ARBA00023170"/>
    </source>
</evidence>
<reference evidence="9" key="1">
    <citation type="journal article" date="2019" name="bioRxiv">
        <title>The Genome of the Zebra Mussel, Dreissena polymorpha: A Resource for Invasive Species Research.</title>
        <authorList>
            <person name="McCartney M.A."/>
            <person name="Auch B."/>
            <person name="Kono T."/>
            <person name="Mallez S."/>
            <person name="Zhang Y."/>
            <person name="Obille A."/>
            <person name="Becker A."/>
            <person name="Abrahante J.E."/>
            <person name="Garbe J."/>
            <person name="Badalamenti J.P."/>
            <person name="Herman A."/>
            <person name="Mangelson H."/>
            <person name="Liachko I."/>
            <person name="Sullivan S."/>
            <person name="Sone E.D."/>
            <person name="Koren S."/>
            <person name="Silverstein K.A.T."/>
            <person name="Beckman K.B."/>
            <person name="Gohl D.M."/>
        </authorList>
    </citation>
    <scope>NUCLEOTIDE SEQUENCE</scope>
    <source>
        <strain evidence="9">Duluth1</strain>
        <tissue evidence="9">Whole animal</tissue>
    </source>
</reference>
<dbReference type="PRINTS" id="PR00237">
    <property type="entry name" value="GPCRRHODOPSN"/>
</dbReference>
<dbReference type="GO" id="GO:0005886">
    <property type="term" value="C:plasma membrane"/>
    <property type="evidence" value="ECO:0007669"/>
    <property type="project" value="UniProtKB-SubCell"/>
</dbReference>
<keyword evidence="2" id="KW-1003">Cell membrane</keyword>
<feature type="transmembrane region" description="Helical" evidence="7">
    <location>
        <begin position="107"/>
        <end position="124"/>
    </location>
</feature>
<dbReference type="InterPro" id="IPR000276">
    <property type="entry name" value="GPCR_Rhodpsn"/>
</dbReference>
<gene>
    <name evidence="9" type="ORF">DPMN_072917</name>
</gene>
<keyword evidence="5 7" id="KW-0472">Membrane</keyword>
<feature type="transmembrane region" description="Helical" evidence="7">
    <location>
        <begin position="196"/>
        <end position="217"/>
    </location>
</feature>
<dbReference type="AlphaFoldDB" id="A0A9D4BY40"/>
<evidence type="ECO:0000259" key="8">
    <source>
        <dbReference type="PROSITE" id="PS50262"/>
    </source>
</evidence>
<dbReference type="Pfam" id="PF00001">
    <property type="entry name" value="7tm_1"/>
    <property type="match status" value="1"/>
</dbReference>
<evidence type="ECO:0000256" key="2">
    <source>
        <dbReference type="ARBA" id="ARBA00022475"/>
    </source>
</evidence>
<organism evidence="9 10">
    <name type="scientific">Dreissena polymorpha</name>
    <name type="common">Zebra mussel</name>
    <name type="synonym">Mytilus polymorpha</name>
    <dbReference type="NCBI Taxonomy" id="45954"/>
    <lineage>
        <taxon>Eukaryota</taxon>
        <taxon>Metazoa</taxon>
        <taxon>Spiralia</taxon>
        <taxon>Lophotrochozoa</taxon>
        <taxon>Mollusca</taxon>
        <taxon>Bivalvia</taxon>
        <taxon>Autobranchia</taxon>
        <taxon>Heteroconchia</taxon>
        <taxon>Euheterodonta</taxon>
        <taxon>Imparidentia</taxon>
        <taxon>Neoheterodontei</taxon>
        <taxon>Myida</taxon>
        <taxon>Dreissenoidea</taxon>
        <taxon>Dreissenidae</taxon>
        <taxon>Dreissena</taxon>
    </lineage>
</organism>
<feature type="transmembrane region" description="Helical" evidence="7">
    <location>
        <begin position="29"/>
        <end position="54"/>
    </location>
</feature>
<evidence type="ECO:0000256" key="7">
    <source>
        <dbReference type="SAM" id="Phobius"/>
    </source>
</evidence>
<comment type="caution">
    <text evidence="9">The sequence shown here is derived from an EMBL/GenBank/DDBJ whole genome shotgun (WGS) entry which is preliminary data.</text>
</comment>
<feature type="transmembrane region" description="Helical" evidence="7">
    <location>
        <begin position="348"/>
        <end position="367"/>
    </location>
</feature>
<feature type="transmembrane region" description="Helical" evidence="7">
    <location>
        <begin position="145"/>
        <end position="166"/>
    </location>
</feature>
<keyword evidence="3 7" id="KW-0812">Transmembrane</keyword>